<accession>A0A7C3HBY7</accession>
<comment type="caution">
    <text evidence="1">The sequence shown here is derived from an EMBL/GenBank/DDBJ whole genome shotgun (WGS) entry which is preliminary data.</text>
</comment>
<protein>
    <submittedName>
        <fullName evidence="1">Uncharacterized protein</fullName>
    </submittedName>
</protein>
<organism evidence="1">
    <name type="scientific">Meiothermus ruber</name>
    <dbReference type="NCBI Taxonomy" id="277"/>
    <lineage>
        <taxon>Bacteria</taxon>
        <taxon>Thermotogati</taxon>
        <taxon>Deinococcota</taxon>
        <taxon>Deinococci</taxon>
        <taxon>Thermales</taxon>
        <taxon>Thermaceae</taxon>
        <taxon>Meiothermus</taxon>
    </lineage>
</organism>
<reference evidence="1" key="1">
    <citation type="journal article" date="2020" name="mSystems">
        <title>Genome- and Community-Level Interaction Insights into Carbon Utilization and Element Cycling Functions of Hydrothermarchaeota in Hydrothermal Sediment.</title>
        <authorList>
            <person name="Zhou Z."/>
            <person name="Liu Y."/>
            <person name="Xu W."/>
            <person name="Pan J."/>
            <person name="Luo Z.H."/>
            <person name="Li M."/>
        </authorList>
    </citation>
    <scope>NUCLEOTIDE SEQUENCE [LARGE SCALE GENOMIC DNA]</scope>
    <source>
        <strain evidence="1">SpSt-524</strain>
    </source>
</reference>
<dbReference type="AlphaFoldDB" id="A0A7C3HBY7"/>
<evidence type="ECO:0000313" key="1">
    <source>
        <dbReference type="EMBL" id="HFG19736.1"/>
    </source>
</evidence>
<dbReference type="RefSeq" id="WP_297558809.1">
    <property type="nucleotide sequence ID" value="NZ_JBKBUW010000051.1"/>
</dbReference>
<name>A0A7C3HBY7_MEIRU</name>
<dbReference type="EMBL" id="DSWI01000009">
    <property type="protein sequence ID" value="HFG19736.1"/>
    <property type="molecule type" value="Genomic_DNA"/>
</dbReference>
<gene>
    <name evidence="1" type="ORF">ENS82_03315</name>
</gene>
<proteinExistence type="predicted"/>
<sequence length="85" mass="9460">MNDTTEMRMKPSNQGKVLFSGSFCPIVRSQNQAGRALAGGNHPNQRLPEKLVVAKHGQALKAPIGHACWEIRVWWIEEGHKALTE</sequence>